<dbReference type="PROSITE" id="PS51379">
    <property type="entry name" value="4FE4S_FER_2"/>
    <property type="match status" value="1"/>
</dbReference>
<dbReference type="SUPFAM" id="SSF46548">
    <property type="entry name" value="alpha-helical ferredoxin"/>
    <property type="match status" value="1"/>
</dbReference>
<organism evidence="6 7">
    <name type="scientific">Lentisphaera profundi</name>
    <dbReference type="NCBI Taxonomy" id="1658616"/>
    <lineage>
        <taxon>Bacteria</taxon>
        <taxon>Pseudomonadati</taxon>
        <taxon>Lentisphaerota</taxon>
        <taxon>Lentisphaeria</taxon>
        <taxon>Lentisphaerales</taxon>
        <taxon>Lentisphaeraceae</taxon>
        <taxon>Lentisphaera</taxon>
    </lineage>
</organism>
<dbReference type="InterPro" id="IPR006005">
    <property type="entry name" value="Glut_synth_ssu1"/>
</dbReference>
<dbReference type="InterPro" id="IPR023753">
    <property type="entry name" value="FAD/NAD-binding_dom"/>
</dbReference>
<dbReference type="Gene3D" id="3.50.50.60">
    <property type="entry name" value="FAD/NAD(P)-binding domain"/>
    <property type="match status" value="3"/>
</dbReference>
<dbReference type="InterPro" id="IPR009051">
    <property type="entry name" value="Helical_ferredxn"/>
</dbReference>
<sequence length="490" mass="54124">MGKKTGFKEFDRQVESKRPVSERIKHYNEFTEPMKKEELEDQGARCMDCGIPFCHSGCPLGNLIPDFNDLVYTGQWKSALARLHSTNNFPEFTGRLCPAPCEEACVMTINQPAVTIENLEKNIVEKGFAEGWIKAELPQERTGKKIAVIGSGPSGLAAAQQLNRAGHSVTVLERDDRVGGLLRYGIPDFKMEKWVIDRRVKIMEEEGVIFLTSAHVGVTYPSEKLKEFDSVVICAGATIRRPLPIEGADLEGVHQAMEFLPQQNRRNAGDSDDKLGTNLTAKDKNVIVIGGGDTGSDCIGTSIRHGAASVSNFELMGKATADRPTGQPWPFWPMRLRTSTSHEEGVERFWSISTKRFVGDENGKLKGLVTTEVTVNRENGGFKIEEVPGTEKEWPCELALLALGFTGAESNTMVKDLGLELDNRGNVKADEKTYMTSVPGVFAAGDVRRGQSLIVWAISEGREAARQVDRFLMGHSELPQKDAEWDLPRV</sequence>
<dbReference type="Pfam" id="PF07992">
    <property type="entry name" value="Pyr_redox_2"/>
    <property type="match status" value="1"/>
</dbReference>
<evidence type="ECO:0000256" key="3">
    <source>
        <dbReference type="ARBA" id="ARBA00023164"/>
    </source>
</evidence>
<evidence type="ECO:0000256" key="2">
    <source>
        <dbReference type="ARBA" id="ARBA00023002"/>
    </source>
</evidence>
<evidence type="ECO:0000256" key="4">
    <source>
        <dbReference type="ARBA" id="ARBA00029440"/>
    </source>
</evidence>
<feature type="domain" description="4Fe-4S ferredoxin-type" evidence="5">
    <location>
        <begin position="35"/>
        <end position="68"/>
    </location>
</feature>
<keyword evidence="2" id="KW-0560">Oxidoreductase</keyword>
<keyword evidence="7" id="KW-1185">Reference proteome</keyword>
<dbReference type="InterPro" id="IPR036188">
    <property type="entry name" value="FAD/NAD-bd_sf"/>
</dbReference>
<dbReference type="PRINTS" id="PR00419">
    <property type="entry name" value="ADXRDTASE"/>
</dbReference>
<keyword evidence="3" id="KW-0314">Glutamate biosynthesis</keyword>
<comment type="pathway">
    <text evidence="4">Amino-acid biosynthesis.</text>
</comment>
<evidence type="ECO:0000313" key="7">
    <source>
        <dbReference type="Proteomes" id="UP001214250"/>
    </source>
</evidence>
<evidence type="ECO:0000259" key="5">
    <source>
        <dbReference type="PROSITE" id="PS51379"/>
    </source>
</evidence>
<evidence type="ECO:0000313" key="6">
    <source>
        <dbReference type="EMBL" id="WDE99284.1"/>
    </source>
</evidence>
<dbReference type="NCBIfam" id="TIGR01317">
    <property type="entry name" value="GOGAT_sm_gam"/>
    <property type="match status" value="1"/>
</dbReference>
<evidence type="ECO:0000256" key="1">
    <source>
        <dbReference type="ARBA" id="ARBA00022605"/>
    </source>
</evidence>
<dbReference type="InterPro" id="IPR051394">
    <property type="entry name" value="Glutamate_Synthase"/>
</dbReference>
<name>A0ABY7W150_9BACT</name>
<reference evidence="6 7" key="1">
    <citation type="submission" date="2023-02" db="EMBL/GenBank/DDBJ databases">
        <title>Genome sequence of Lentisphaera profundi SAORIC-696.</title>
        <authorList>
            <person name="Kim e."/>
            <person name="Cho J.-C."/>
            <person name="Choi A."/>
            <person name="Kang I."/>
        </authorList>
    </citation>
    <scope>NUCLEOTIDE SEQUENCE [LARGE SCALE GENOMIC DNA]</scope>
    <source>
        <strain evidence="6 7">SAORIC-696</strain>
    </source>
</reference>
<keyword evidence="1" id="KW-0028">Amino-acid biosynthesis</keyword>
<dbReference type="Pfam" id="PF14691">
    <property type="entry name" value="Fer4_20"/>
    <property type="match status" value="1"/>
</dbReference>
<dbReference type="RefSeq" id="WP_274154142.1">
    <property type="nucleotide sequence ID" value="NZ_CP117812.1"/>
</dbReference>
<dbReference type="EMBL" id="CP117812">
    <property type="protein sequence ID" value="WDE99284.1"/>
    <property type="molecule type" value="Genomic_DNA"/>
</dbReference>
<dbReference type="SUPFAM" id="SSF51971">
    <property type="entry name" value="Nucleotide-binding domain"/>
    <property type="match status" value="2"/>
</dbReference>
<dbReference type="PANTHER" id="PTHR43100:SF1">
    <property type="entry name" value="GLUTAMATE SYNTHASE [NADPH] SMALL CHAIN"/>
    <property type="match status" value="1"/>
</dbReference>
<dbReference type="PANTHER" id="PTHR43100">
    <property type="entry name" value="GLUTAMATE SYNTHASE [NADPH] SMALL CHAIN"/>
    <property type="match status" value="1"/>
</dbReference>
<dbReference type="InterPro" id="IPR028261">
    <property type="entry name" value="DPD_II"/>
</dbReference>
<dbReference type="InterPro" id="IPR017896">
    <property type="entry name" value="4Fe4S_Fe-S-bd"/>
</dbReference>
<protein>
    <submittedName>
        <fullName evidence="6">Glutamate synthase subunit beta</fullName>
    </submittedName>
</protein>
<gene>
    <name evidence="6" type="ORF">PQO03_15720</name>
</gene>
<dbReference type="Proteomes" id="UP001214250">
    <property type="component" value="Chromosome 2"/>
</dbReference>
<proteinExistence type="predicted"/>
<dbReference type="Gene3D" id="1.10.1060.10">
    <property type="entry name" value="Alpha-helical ferredoxin"/>
    <property type="match status" value="1"/>
</dbReference>
<accession>A0ABY7W150</accession>